<dbReference type="FunFam" id="2.170.190.11:FF:000001">
    <property type="entry name" value="Molybdopterin molybdenumtransferase"/>
    <property type="match status" value="1"/>
</dbReference>
<dbReference type="InterPro" id="IPR036135">
    <property type="entry name" value="MoeA_linker/N_sf"/>
</dbReference>
<dbReference type="GO" id="GO:0046872">
    <property type="term" value="F:metal ion binding"/>
    <property type="evidence" value="ECO:0007669"/>
    <property type="project" value="UniProtKB-UniRule"/>
</dbReference>
<comment type="cofactor">
    <cofactor evidence="1 13">
        <name>Mg(2+)</name>
        <dbReference type="ChEBI" id="CHEBI:18420"/>
    </cofactor>
</comment>
<dbReference type="InterPro" id="IPR036688">
    <property type="entry name" value="MoeA_C_domain_IV_sf"/>
</dbReference>
<dbReference type="GO" id="GO:0005524">
    <property type="term" value="F:ATP binding"/>
    <property type="evidence" value="ECO:0007669"/>
    <property type="project" value="UniProtKB-UniRule"/>
</dbReference>
<evidence type="ECO:0000256" key="5">
    <source>
        <dbReference type="ARBA" id="ARBA00022505"/>
    </source>
</evidence>
<name>A0AAV8V2W5_9RHOD</name>
<dbReference type="Gene3D" id="2.40.340.10">
    <property type="entry name" value="MoeA, C-terminal, domain IV"/>
    <property type="match status" value="1"/>
</dbReference>
<evidence type="ECO:0000256" key="11">
    <source>
        <dbReference type="ARBA" id="ARBA00023150"/>
    </source>
</evidence>
<keyword evidence="11 13" id="KW-0501">Molybdenum cofactor biosynthesis</keyword>
<keyword evidence="5 13" id="KW-0500">Molybdenum</keyword>
<evidence type="ECO:0000256" key="2">
    <source>
        <dbReference type="ARBA" id="ARBA00005046"/>
    </source>
</evidence>
<dbReference type="PANTHER" id="PTHR10192">
    <property type="entry name" value="MOLYBDOPTERIN BIOSYNTHESIS PROTEIN"/>
    <property type="match status" value="1"/>
</dbReference>
<organism evidence="15 16">
    <name type="scientific">Rhodosorus marinus</name>
    <dbReference type="NCBI Taxonomy" id="101924"/>
    <lineage>
        <taxon>Eukaryota</taxon>
        <taxon>Rhodophyta</taxon>
        <taxon>Stylonematophyceae</taxon>
        <taxon>Stylonematales</taxon>
        <taxon>Stylonemataceae</taxon>
        <taxon>Rhodosorus</taxon>
    </lineage>
</organism>
<comment type="catalytic activity">
    <reaction evidence="13">
        <text>molybdopterin + ATP + H(+) = adenylyl-molybdopterin + diphosphate</text>
        <dbReference type="Rhea" id="RHEA:31331"/>
        <dbReference type="ChEBI" id="CHEBI:15378"/>
        <dbReference type="ChEBI" id="CHEBI:30616"/>
        <dbReference type="ChEBI" id="CHEBI:33019"/>
        <dbReference type="ChEBI" id="CHEBI:58698"/>
        <dbReference type="ChEBI" id="CHEBI:62727"/>
    </reaction>
</comment>
<dbReference type="GO" id="GO:0061598">
    <property type="term" value="F:molybdopterin adenylyltransferase activity"/>
    <property type="evidence" value="ECO:0007669"/>
    <property type="project" value="UniProtKB-UniRule"/>
</dbReference>
<feature type="domain" description="MoaB/Mog" evidence="14">
    <location>
        <begin position="190"/>
        <end position="338"/>
    </location>
</feature>
<dbReference type="InterPro" id="IPR038987">
    <property type="entry name" value="MoeA-like"/>
</dbReference>
<keyword evidence="9" id="KW-0067">ATP-binding</keyword>
<comment type="pathway">
    <text evidence="2 13">Cofactor biosynthesis; molybdopterin biosynthesis.</text>
</comment>
<keyword evidence="12" id="KW-0511">Multifunctional enzyme</keyword>
<evidence type="ECO:0000313" key="15">
    <source>
        <dbReference type="EMBL" id="KAJ8908233.1"/>
    </source>
</evidence>
<keyword evidence="6 13" id="KW-0808">Transferase</keyword>
<keyword evidence="7 13" id="KW-0479">Metal-binding</keyword>
<comment type="catalytic activity">
    <reaction evidence="13">
        <text>adenylyl-molybdopterin + molybdate = Mo-molybdopterin + AMP + H(+)</text>
        <dbReference type="Rhea" id="RHEA:35047"/>
        <dbReference type="ChEBI" id="CHEBI:15378"/>
        <dbReference type="ChEBI" id="CHEBI:36264"/>
        <dbReference type="ChEBI" id="CHEBI:62727"/>
        <dbReference type="ChEBI" id="CHEBI:71302"/>
        <dbReference type="ChEBI" id="CHEBI:456215"/>
    </reaction>
</comment>
<dbReference type="Gene3D" id="3.40.980.10">
    <property type="entry name" value="MoaB/Mog-like domain"/>
    <property type="match status" value="1"/>
</dbReference>
<evidence type="ECO:0000256" key="9">
    <source>
        <dbReference type="ARBA" id="ARBA00022840"/>
    </source>
</evidence>
<proteinExistence type="inferred from homology"/>
<dbReference type="NCBIfam" id="NF045515">
    <property type="entry name" value="Glp_gephyrin"/>
    <property type="match status" value="1"/>
</dbReference>
<dbReference type="PROSITE" id="PS01079">
    <property type="entry name" value="MOCF_BIOSYNTHESIS_2"/>
    <property type="match status" value="1"/>
</dbReference>
<dbReference type="InterPro" id="IPR005111">
    <property type="entry name" value="MoeA_C_domain_IV"/>
</dbReference>
<dbReference type="SUPFAM" id="SSF63867">
    <property type="entry name" value="MoeA C-terminal domain-like"/>
    <property type="match status" value="1"/>
</dbReference>
<dbReference type="GO" id="GO:0005829">
    <property type="term" value="C:cytosol"/>
    <property type="evidence" value="ECO:0007669"/>
    <property type="project" value="TreeGrafter"/>
</dbReference>
<dbReference type="PANTHER" id="PTHR10192:SF5">
    <property type="entry name" value="GEPHYRIN"/>
    <property type="match status" value="1"/>
</dbReference>
<dbReference type="InterPro" id="IPR001453">
    <property type="entry name" value="MoaB/Mog_dom"/>
</dbReference>
<evidence type="ECO:0000256" key="1">
    <source>
        <dbReference type="ARBA" id="ARBA00001946"/>
    </source>
</evidence>
<dbReference type="GO" id="GO:0061599">
    <property type="term" value="F:molybdopterin molybdotransferase activity"/>
    <property type="evidence" value="ECO:0007669"/>
    <property type="project" value="UniProtKB-UniRule"/>
</dbReference>
<keyword evidence="10 13" id="KW-0460">Magnesium</keyword>
<keyword evidence="8" id="KW-0547">Nucleotide-binding</keyword>
<comment type="function">
    <text evidence="13">Catalyzes two steps in the biosynthesis of the molybdenum cofactor. In the first step, molybdopterin is adenylated. Subsequently, molybdate is inserted into adenylated molybdopterin and AMP is released.</text>
</comment>
<keyword evidence="16" id="KW-1185">Reference proteome</keyword>
<dbReference type="Pfam" id="PF00994">
    <property type="entry name" value="MoCF_biosynth"/>
    <property type="match status" value="1"/>
</dbReference>
<comment type="similarity">
    <text evidence="3">In the N-terminal section; belongs to the MoaB/Mog family.</text>
</comment>
<dbReference type="Gene3D" id="2.170.190.11">
    <property type="entry name" value="Molybdopterin biosynthesis moea protein, domain 3"/>
    <property type="match status" value="1"/>
</dbReference>
<dbReference type="FunFam" id="3.40.980.10:FF:000009">
    <property type="entry name" value="Molybdopterin molybdenumtransferase"/>
    <property type="match status" value="1"/>
</dbReference>
<dbReference type="NCBIfam" id="TIGR00177">
    <property type="entry name" value="molyb_syn"/>
    <property type="match status" value="1"/>
</dbReference>
<evidence type="ECO:0000256" key="13">
    <source>
        <dbReference type="RuleBase" id="RU365090"/>
    </source>
</evidence>
<evidence type="ECO:0000256" key="3">
    <source>
        <dbReference type="ARBA" id="ARBA00007589"/>
    </source>
</evidence>
<dbReference type="Proteomes" id="UP001157974">
    <property type="component" value="Unassembled WGS sequence"/>
</dbReference>
<dbReference type="SUPFAM" id="SSF63882">
    <property type="entry name" value="MoeA N-terminal region -like"/>
    <property type="match status" value="1"/>
</dbReference>
<dbReference type="Gene3D" id="3.90.105.10">
    <property type="entry name" value="Molybdopterin biosynthesis moea protein, domain 2"/>
    <property type="match status" value="1"/>
</dbReference>
<protein>
    <recommendedName>
        <fullName evidence="14">MoaB/Mog domain-containing protein</fullName>
    </recommendedName>
</protein>
<dbReference type="InterPro" id="IPR005110">
    <property type="entry name" value="MoeA_linker/N"/>
</dbReference>
<evidence type="ECO:0000313" key="16">
    <source>
        <dbReference type="Proteomes" id="UP001157974"/>
    </source>
</evidence>
<dbReference type="CDD" id="cd00887">
    <property type="entry name" value="MoeA"/>
    <property type="match status" value="1"/>
</dbReference>
<reference evidence="15 16" key="1">
    <citation type="journal article" date="2023" name="Nat. Commun.">
        <title>Origin of minicircular mitochondrial genomes in red algae.</title>
        <authorList>
            <person name="Lee Y."/>
            <person name="Cho C.H."/>
            <person name="Lee Y.M."/>
            <person name="Park S.I."/>
            <person name="Yang J.H."/>
            <person name="West J.A."/>
            <person name="Bhattacharya D."/>
            <person name="Yoon H.S."/>
        </authorList>
    </citation>
    <scope>NUCLEOTIDE SEQUENCE [LARGE SCALE GENOMIC DNA]</scope>
    <source>
        <strain evidence="15 16">CCMP1338</strain>
        <tissue evidence="15">Whole cell</tissue>
    </source>
</reference>
<evidence type="ECO:0000259" key="14">
    <source>
        <dbReference type="SMART" id="SM00852"/>
    </source>
</evidence>
<dbReference type="GO" id="GO:0006777">
    <property type="term" value="P:Mo-molybdopterin cofactor biosynthetic process"/>
    <property type="evidence" value="ECO:0007669"/>
    <property type="project" value="UniProtKB-UniRule"/>
</dbReference>
<dbReference type="AlphaFoldDB" id="A0AAV8V2W5"/>
<evidence type="ECO:0000256" key="10">
    <source>
        <dbReference type="ARBA" id="ARBA00022842"/>
    </source>
</evidence>
<dbReference type="SUPFAM" id="SSF53218">
    <property type="entry name" value="Molybdenum cofactor biosynthesis proteins"/>
    <property type="match status" value="1"/>
</dbReference>
<evidence type="ECO:0000256" key="6">
    <source>
        <dbReference type="ARBA" id="ARBA00022679"/>
    </source>
</evidence>
<comment type="similarity">
    <text evidence="13">Belongs to the MoeA family.</text>
</comment>
<evidence type="ECO:0000256" key="4">
    <source>
        <dbReference type="ARBA" id="ARBA00008339"/>
    </source>
</evidence>
<evidence type="ECO:0000256" key="12">
    <source>
        <dbReference type="ARBA" id="ARBA00023268"/>
    </source>
</evidence>
<evidence type="ECO:0000256" key="8">
    <source>
        <dbReference type="ARBA" id="ARBA00022741"/>
    </source>
</evidence>
<dbReference type="InterPro" id="IPR036425">
    <property type="entry name" value="MoaB/Mog-like_dom_sf"/>
</dbReference>
<gene>
    <name evidence="15" type="ORF">NDN08_008324</name>
</gene>
<evidence type="ECO:0000256" key="7">
    <source>
        <dbReference type="ARBA" id="ARBA00022723"/>
    </source>
</evidence>
<accession>A0AAV8V2W5</accession>
<sequence length="428" mass="45444">MGGGVDVPRSSSYPMVEVPAAVDIVLSQAERVLEGEHVELEEVADRVLFEDVLAQGDVPPFRASIKDGYAVVQAEGPGIYDVSGEVTAGRQSHTAVGNGKVVYVTTGAPVPDEADAVVQVEWTKPAEEPGKIEIITGAPKVGHDIRPVGTDVKKGQTILSAREEVHMAEVGLLATCNVRNVPVYKNARVAVLSTGDELVEAGGELGFGKIVDSNRPMLLAAVGSVGGIPVDLGIATDEEQAVTSAFMEAMLKSDVLITSGGVSMGNKDFIKPLLARYGTVHFGRVMMKPGKPLTFATIEPNAFSEGVPSSRKLVIGLPGNPVSCFVCFHLVVSPLIRKLSGFRSPHNPRVMVRTKMELKLDPERPEYHRALVSWDVGQRALTAVTTGIQASSRLLSARSANGLLVLPRADRTLPVGEEVEAILIGQIL</sequence>
<dbReference type="Pfam" id="PF03453">
    <property type="entry name" value="MoeA_N"/>
    <property type="match status" value="1"/>
</dbReference>
<dbReference type="InterPro" id="IPR008284">
    <property type="entry name" value="MoCF_biosynth_CS"/>
</dbReference>
<comment type="caution">
    <text evidence="15">The sequence shown here is derived from an EMBL/GenBank/DDBJ whole genome shotgun (WGS) entry which is preliminary data.</text>
</comment>
<dbReference type="EMBL" id="JAMWBK010000002">
    <property type="protein sequence ID" value="KAJ8908233.1"/>
    <property type="molecule type" value="Genomic_DNA"/>
</dbReference>
<dbReference type="SMART" id="SM00852">
    <property type="entry name" value="MoCF_biosynth"/>
    <property type="match status" value="1"/>
</dbReference>
<comment type="similarity">
    <text evidence="4">In the C-terminal section; belongs to the MoeA family.</text>
</comment>
<dbReference type="Pfam" id="PF03454">
    <property type="entry name" value="MoeA_C"/>
    <property type="match status" value="1"/>
</dbReference>